<dbReference type="CDD" id="cd03057">
    <property type="entry name" value="GST_N_Beta"/>
    <property type="match status" value="1"/>
</dbReference>
<dbReference type="SUPFAM" id="SSF52833">
    <property type="entry name" value="Thioredoxin-like"/>
    <property type="match status" value="1"/>
</dbReference>
<reference evidence="3 4" key="1">
    <citation type="submission" date="2018-11" db="EMBL/GenBank/DDBJ databases">
        <title>Paraburkholderia sp. DHOA04, isolated from soil.</title>
        <authorList>
            <person name="Gao Z.-H."/>
            <person name="Qiu L.-H."/>
            <person name="Fu J.-C."/>
        </authorList>
    </citation>
    <scope>NUCLEOTIDE SEQUENCE [LARGE SCALE GENOMIC DNA]</scope>
    <source>
        <strain evidence="3 4">DHOA04</strain>
    </source>
</reference>
<evidence type="ECO:0000313" key="3">
    <source>
        <dbReference type="EMBL" id="RQH04433.1"/>
    </source>
</evidence>
<dbReference type="Pfam" id="PF13410">
    <property type="entry name" value="GST_C_2"/>
    <property type="match status" value="1"/>
</dbReference>
<sequence length="215" mass="24269">MTTLFYYPSTASMAPHILLEEIGRPFELKLVDRMKDEHKSAEYRKLNPNGLIPALVDGDLVLYESAAICLHLADTHPGRALVPALGTPQRAEFYKWLMWLTNTLQATLILYFYPDRWVEAGNADGARQVQAHAEAKIATLIDQLEAQLETSGGPWLLGEPYTALDPYALMLCRWTRGLHRPARTWPRLGAYLQRMLERPAVARAFKTEGIAQPLV</sequence>
<evidence type="ECO:0000259" key="1">
    <source>
        <dbReference type="PROSITE" id="PS50404"/>
    </source>
</evidence>
<dbReference type="Pfam" id="PF02798">
    <property type="entry name" value="GST_N"/>
    <property type="match status" value="1"/>
</dbReference>
<protein>
    <submittedName>
        <fullName evidence="3">Glutathione S-transferase family protein</fullName>
    </submittedName>
</protein>
<dbReference type="RefSeq" id="WP_124152510.1">
    <property type="nucleotide sequence ID" value="NZ_RQIS01000013.1"/>
</dbReference>
<feature type="domain" description="GST N-terminal" evidence="1">
    <location>
        <begin position="1"/>
        <end position="80"/>
    </location>
</feature>
<dbReference type="PROSITE" id="PS50405">
    <property type="entry name" value="GST_CTER"/>
    <property type="match status" value="1"/>
</dbReference>
<dbReference type="SFLD" id="SFLDG00358">
    <property type="entry name" value="Main_(cytGST)"/>
    <property type="match status" value="1"/>
</dbReference>
<dbReference type="SFLD" id="SFLDS00019">
    <property type="entry name" value="Glutathione_Transferase_(cytos"/>
    <property type="match status" value="1"/>
</dbReference>
<evidence type="ECO:0000259" key="2">
    <source>
        <dbReference type="PROSITE" id="PS50405"/>
    </source>
</evidence>
<keyword evidence="3" id="KW-0808">Transferase</keyword>
<name>A0A3N6NV62_9BURK</name>
<dbReference type="Proteomes" id="UP000272778">
    <property type="component" value="Unassembled WGS sequence"/>
</dbReference>
<dbReference type="InterPro" id="IPR036282">
    <property type="entry name" value="Glutathione-S-Trfase_C_sf"/>
</dbReference>
<dbReference type="Gene3D" id="3.40.30.10">
    <property type="entry name" value="Glutaredoxin"/>
    <property type="match status" value="1"/>
</dbReference>
<dbReference type="PANTHER" id="PTHR44051">
    <property type="entry name" value="GLUTATHIONE S-TRANSFERASE-RELATED"/>
    <property type="match status" value="1"/>
</dbReference>
<dbReference type="InterPro" id="IPR036249">
    <property type="entry name" value="Thioredoxin-like_sf"/>
</dbReference>
<dbReference type="SFLD" id="SFLDG01150">
    <property type="entry name" value="Main.1:_Beta-like"/>
    <property type="match status" value="1"/>
</dbReference>
<dbReference type="PROSITE" id="PS50404">
    <property type="entry name" value="GST_NTER"/>
    <property type="match status" value="1"/>
</dbReference>
<feature type="domain" description="GST C-terminal" evidence="2">
    <location>
        <begin position="86"/>
        <end position="214"/>
    </location>
</feature>
<dbReference type="InterPro" id="IPR010987">
    <property type="entry name" value="Glutathione-S-Trfase_C-like"/>
</dbReference>
<dbReference type="CDD" id="cd03188">
    <property type="entry name" value="GST_C_Beta"/>
    <property type="match status" value="1"/>
</dbReference>
<dbReference type="InterPro" id="IPR040079">
    <property type="entry name" value="Glutathione_S-Trfase"/>
</dbReference>
<proteinExistence type="predicted"/>
<evidence type="ECO:0000313" key="4">
    <source>
        <dbReference type="Proteomes" id="UP000272778"/>
    </source>
</evidence>
<dbReference type="SUPFAM" id="SSF47616">
    <property type="entry name" value="GST C-terminal domain-like"/>
    <property type="match status" value="1"/>
</dbReference>
<organism evidence="3 4">
    <name type="scientific">Paraburkholderia dinghuensis</name>
    <dbReference type="NCBI Taxonomy" id="2305225"/>
    <lineage>
        <taxon>Bacteria</taxon>
        <taxon>Pseudomonadati</taxon>
        <taxon>Pseudomonadota</taxon>
        <taxon>Betaproteobacteria</taxon>
        <taxon>Burkholderiales</taxon>
        <taxon>Burkholderiaceae</taxon>
        <taxon>Paraburkholderia</taxon>
    </lineage>
</organism>
<dbReference type="Gene3D" id="1.20.1050.10">
    <property type="match status" value="1"/>
</dbReference>
<dbReference type="OrthoDB" id="8772754at2"/>
<dbReference type="EMBL" id="RQIS01000013">
    <property type="protein sequence ID" value="RQH04433.1"/>
    <property type="molecule type" value="Genomic_DNA"/>
</dbReference>
<gene>
    <name evidence="3" type="ORF">D1Y85_18390</name>
</gene>
<dbReference type="GO" id="GO:0016740">
    <property type="term" value="F:transferase activity"/>
    <property type="evidence" value="ECO:0007669"/>
    <property type="project" value="UniProtKB-KW"/>
</dbReference>
<dbReference type="AlphaFoldDB" id="A0A3N6NV62"/>
<comment type="caution">
    <text evidence="3">The sequence shown here is derived from an EMBL/GenBank/DDBJ whole genome shotgun (WGS) entry which is preliminary data.</text>
</comment>
<accession>A0A3N6NV62</accession>
<dbReference type="InterPro" id="IPR004045">
    <property type="entry name" value="Glutathione_S-Trfase_N"/>
</dbReference>
<dbReference type="PANTHER" id="PTHR44051:SF8">
    <property type="entry name" value="GLUTATHIONE S-TRANSFERASE GSTA"/>
    <property type="match status" value="1"/>
</dbReference>
<keyword evidence="4" id="KW-1185">Reference proteome</keyword>